<feature type="region of interest" description="Disordered" evidence="1">
    <location>
        <begin position="57"/>
        <end position="83"/>
    </location>
</feature>
<evidence type="ECO:0000313" key="2">
    <source>
        <dbReference type="EMBL" id="KZN51129.1"/>
    </source>
</evidence>
<sequence>MKIVPISILVALMAGCSSTSTDTRSSVDRNSNAKSGLICDREAVTGTRFTKKRCRTKEQIERDEDEAKEMLRTRGTSVGQQDG</sequence>
<dbReference type="OrthoDB" id="6315386at2"/>
<comment type="caution">
    <text evidence="2">The sequence shown here is derived from an EMBL/GenBank/DDBJ whole genome shotgun (WGS) entry which is preliminary data.</text>
</comment>
<dbReference type="AlphaFoldDB" id="A0A167ES08"/>
<accession>A0A167ES08</accession>
<dbReference type="PROSITE" id="PS51257">
    <property type="entry name" value="PROKAR_LIPOPROTEIN"/>
    <property type="match status" value="1"/>
</dbReference>
<dbReference type="EMBL" id="AUXT01000112">
    <property type="protein sequence ID" value="KZN51129.1"/>
    <property type="molecule type" value="Genomic_DNA"/>
</dbReference>
<dbReference type="Proteomes" id="UP000076587">
    <property type="component" value="Unassembled WGS sequence"/>
</dbReference>
<organism evidence="2 3">
    <name type="scientific">Pseudoalteromonas luteoviolacea NCIMB 1942</name>
    <dbReference type="NCBI Taxonomy" id="1365253"/>
    <lineage>
        <taxon>Bacteria</taxon>
        <taxon>Pseudomonadati</taxon>
        <taxon>Pseudomonadota</taxon>
        <taxon>Gammaproteobacteria</taxon>
        <taxon>Alteromonadales</taxon>
        <taxon>Pseudoalteromonadaceae</taxon>
        <taxon>Pseudoalteromonas</taxon>
    </lineage>
</organism>
<dbReference type="PATRIC" id="fig|1365253.3.peg.1309"/>
<evidence type="ECO:0000256" key="1">
    <source>
        <dbReference type="SAM" id="MobiDB-lite"/>
    </source>
</evidence>
<name>A0A167ES08_9GAMM</name>
<protein>
    <recommendedName>
        <fullName evidence="4">Lipoprotein</fullName>
    </recommendedName>
</protein>
<gene>
    <name evidence="2" type="ORF">N482_00550</name>
</gene>
<evidence type="ECO:0000313" key="3">
    <source>
        <dbReference type="Proteomes" id="UP000076587"/>
    </source>
</evidence>
<dbReference type="RefSeq" id="WP_063376161.1">
    <property type="nucleotide sequence ID" value="NZ_AUXT01000112.1"/>
</dbReference>
<feature type="compositionally biased region" description="Polar residues" evidence="1">
    <location>
        <begin position="74"/>
        <end position="83"/>
    </location>
</feature>
<reference evidence="2 3" key="1">
    <citation type="submission" date="2013-07" db="EMBL/GenBank/DDBJ databases">
        <title>Comparative Genomic and Metabolomic Analysis of Twelve Strains of Pseudoalteromonas luteoviolacea.</title>
        <authorList>
            <person name="Vynne N.G."/>
            <person name="Mansson M."/>
            <person name="Gram L."/>
        </authorList>
    </citation>
    <scope>NUCLEOTIDE SEQUENCE [LARGE SCALE GENOMIC DNA]</scope>
    <source>
        <strain evidence="2 3">NCIMB 1942</strain>
    </source>
</reference>
<evidence type="ECO:0008006" key="4">
    <source>
        <dbReference type="Google" id="ProtNLM"/>
    </source>
</evidence>
<proteinExistence type="predicted"/>